<evidence type="ECO:0000313" key="4">
    <source>
        <dbReference type="Proteomes" id="UP000325440"/>
    </source>
</evidence>
<protein>
    <submittedName>
        <fullName evidence="3">Uncharacterized protein</fullName>
    </submittedName>
</protein>
<evidence type="ECO:0000313" key="3">
    <source>
        <dbReference type="EMBL" id="VVC33807.1"/>
    </source>
</evidence>
<reference evidence="3 4" key="1">
    <citation type="submission" date="2019-08" db="EMBL/GenBank/DDBJ databases">
        <authorList>
            <person name="Alioto T."/>
            <person name="Alioto T."/>
            <person name="Gomez Garrido J."/>
        </authorList>
    </citation>
    <scope>NUCLEOTIDE SEQUENCE [LARGE SCALE GENOMIC DNA]</scope>
</reference>
<dbReference type="Proteomes" id="UP000325440">
    <property type="component" value="Unassembled WGS sequence"/>
</dbReference>
<sequence length="155" mass="17095">MGACLFPLVNASVILALPKVGGLVAPMPKFKEKQSILIRPTITIPYRYKARNESIIRQGRRQRHWQVAERIFKSYGQAVVFWKSIMPVGGRVAGKGVGVYNSGGSSDGHASGGFNEEVIWISIGMSIAIVILITIALCYLARQRCKKRQVITVHT</sequence>
<feature type="transmembrane region" description="Helical" evidence="1">
    <location>
        <begin position="118"/>
        <end position="141"/>
    </location>
</feature>
<dbReference type="OrthoDB" id="8172581at2759"/>
<evidence type="ECO:0000256" key="2">
    <source>
        <dbReference type="SAM" id="SignalP"/>
    </source>
</evidence>
<gene>
    <name evidence="3" type="ORF">CINCED_3A003945</name>
</gene>
<name>A0A5E4MUV7_9HEMI</name>
<feature type="signal peptide" evidence="2">
    <location>
        <begin position="1"/>
        <end position="16"/>
    </location>
</feature>
<keyword evidence="2" id="KW-0732">Signal</keyword>
<keyword evidence="4" id="KW-1185">Reference proteome</keyword>
<organism evidence="3 4">
    <name type="scientific">Cinara cedri</name>
    <dbReference type="NCBI Taxonomy" id="506608"/>
    <lineage>
        <taxon>Eukaryota</taxon>
        <taxon>Metazoa</taxon>
        <taxon>Ecdysozoa</taxon>
        <taxon>Arthropoda</taxon>
        <taxon>Hexapoda</taxon>
        <taxon>Insecta</taxon>
        <taxon>Pterygota</taxon>
        <taxon>Neoptera</taxon>
        <taxon>Paraneoptera</taxon>
        <taxon>Hemiptera</taxon>
        <taxon>Sternorrhyncha</taxon>
        <taxon>Aphidomorpha</taxon>
        <taxon>Aphidoidea</taxon>
        <taxon>Aphididae</taxon>
        <taxon>Lachninae</taxon>
        <taxon>Cinara</taxon>
    </lineage>
</organism>
<feature type="chain" id="PRO_5022894902" evidence="2">
    <location>
        <begin position="17"/>
        <end position="155"/>
    </location>
</feature>
<proteinExistence type="predicted"/>
<evidence type="ECO:0000256" key="1">
    <source>
        <dbReference type="SAM" id="Phobius"/>
    </source>
</evidence>
<keyword evidence="1" id="KW-1133">Transmembrane helix</keyword>
<keyword evidence="1" id="KW-0812">Transmembrane</keyword>
<dbReference type="EMBL" id="CABPRJ010000975">
    <property type="protein sequence ID" value="VVC33807.1"/>
    <property type="molecule type" value="Genomic_DNA"/>
</dbReference>
<dbReference type="AlphaFoldDB" id="A0A5E4MUV7"/>
<keyword evidence="1" id="KW-0472">Membrane</keyword>
<accession>A0A5E4MUV7</accession>